<evidence type="ECO:0000259" key="1">
    <source>
        <dbReference type="Pfam" id="PF02464"/>
    </source>
</evidence>
<dbReference type="RefSeq" id="WP_038499179.1">
    <property type="nucleotide sequence ID" value="NZ_AFWK01000019.1"/>
</dbReference>
<dbReference type="Gene3D" id="3.90.950.20">
    <property type="entry name" value="CinA-like"/>
    <property type="match status" value="1"/>
</dbReference>
<name>A0A077DC75_9BURK</name>
<organism evidence="2 3">
    <name type="scientific">Basilea psittacipulmonis DSM 24701</name>
    <dbReference type="NCBI Taxonomy" id="1072685"/>
    <lineage>
        <taxon>Bacteria</taxon>
        <taxon>Pseudomonadati</taxon>
        <taxon>Pseudomonadota</taxon>
        <taxon>Betaproteobacteria</taxon>
        <taxon>Burkholderiales</taxon>
        <taxon>Alcaligenaceae</taxon>
        <taxon>Basilea</taxon>
    </lineage>
</organism>
<proteinExistence type="predicted"/>
<accession>A0A077DC75</accession>
<dbReference type="Proteomes" id="UP000028945">
    <property type="component" value="Chromosome"/>
</dbReference>
<dbReference type="SUPFAM" id="SSF142433">
    <property type="entry name" value="CinA-like"/>
    <property type="match status" value="1"/>
</dbReference>
<feature type="domain" description="CinA C-terminal" evidence="1">
    <location>
        <begin position="13"/>
        <end position="162"/>
    </location>
</feature>
<dbReference type="STRING" id="1072685.IX83_03480"/>
<dbReference type="Pfam" id="PF02464">
    <property type="entry name" value="CinA"/>
    <property type="match status" value="1"/>
</dbReference>
<protein>
    <recommendedName>
        <fullName evidence="1">CinA C-terminal domain-containing protein</fullName>
    </recommendedName>
</protein>
<keyword evidence="3" id="KW-1185">Reference proteome</keyword>
<dbReference type="AlphaFoldDB" id="A0A077DC75"/>
<sequence length="167" mass="17957">MNQFLIHREERLKKLFDCLKTRHWCVGTAESCTGGLLAGFITSMAGSSQVFRQAVVTYSNESKQVLLSVDEADLRKYGAVSQEVARAMAKGVLVLDPKTNVAISTTGIAGPDGGTDTKPVGLVCFGFACGQTVTSCQKVFSGDRASIREQAVAFAIDYVLENLLKLD</sequence>
<dbReference type="HOGENOM" id="CLU_030805_1_2_4"/>
<dbReference type="OrthoDB" id="9801454at2"/>
<dbReference type="KEGG" id="bpsi:IX83_03480"/>
<evidence type="ECO:0000313" key="2">
    <source>
        <dbReference type="EMBL" id="AIL32490.1"/>
    </source>
</evidence>
<evidence type="ECO:0000313" key="3">
    <source>
        <dbReference type="Proteomes" id="UP000028945"/>
    </source>
</evidence>
<dbReference type="NCBIfam" id="TIGR00199">
    <property type="entry name" value="PncC_domain"/>
    <property type="match status" value="1"/>
</dbReference>
<dbReference type="InterPro" id="IPR036653">
    <property type="entry name" value="CinA-like_C"/>
</dbReference>
<dbReference type="InterPro" id="IPR008136">
    <property type="entry name" value="CinA_C"/>
</dbReference>
<reference evidence="2 3" key="1">
    <citation type="journal article" date="2014" name="BMC Genomics">
        <title>A genomic perspective on a new bacterial genus and species from the Alcaligenaceae family, Basilea psittacipulmonis.</title>
        <authorList>
            <person name="Whiteson K.L."/>
            <person name="Hernandez D."/>
            <person name="Lazarevic V."/>
            <person name="Gaia N."/>
            <person name="Farinelli L."/>
            <person name="Francois P."/>
            <person name="Pilo P."/>
            <person name="Frey J."/>
            <person name="Schrenzel J."/>
        </authorList>
    </citation>
    <scope>NUCLEOTIDE SEQUENCE [LARGE SCALE GENOMIC DNA]</scope>
    <source>
        <strain evidence="2 3">DSM 24701</strain>
    </source>
</reference>
<dbReference type="EMBL" id="CP009238">
    <property type="protein sequence ID" value="AIL32490.1"/>
    <property type="molecule type" value="Genomic_DNA"/>
</dbReference>
<gene>
    <name evidence="2" type="ORF">IX83_03480</name>
</gene>
<dbReference type="eggNOG" id="COG1546">
    <property type="taxonomic scope" value="Bacteria"/>
</dbReference>